<keyword evidence="2" id="KW-0472">Membrane</keyword>
<feature type="region of interest" description="Disordered" evidence="1">
    <location>
        <begin position="56"/>
        <end position="183"/>
    </location>
</feature>
<reference evidence="4 5" key="1">
    <citation type="submission" date="2014-03" db="EMBL/GenBank/DDBJ databases">
        <title>The Genome Sequence of Plasmodium fragile nilgiri.</title>
        <authorList>
            <consortium name="The Broad Institute Genomics Platform"/>
            <consortium name="The Broad Institute Genome Sequencing Center for Infectious Disease"/>
            <person name="Neafsey D."/>
            <person name="Duraisingh M."/>
            <person name="Young S.K."/>
            <person name="Zeng Q."/>
            <person name="Gargeya S."/>
            <person name="Abouelleil A."/>
            <person name="Alvarado L."/>
            <person name="Chapman S.B."/>
            <person name="Gainer-Dewar J."/>
            <person name="Goldberg J."/>
            <person name="Griggs A."/>
            <person name="Gujja S."/>
            <person name="Hansen M."/>
            <person name="Howarth C."/>
            <person name="Imamovic A."/>
            <person name="Larimer J."/>
            <person name="Pearson M."/>
            <person name="Poon T.W."/>
            <person name="Priest M."/>
            <person name="Roberts A."/>
            <person name="Saif S."/>
            <person name="Shea T."/>
            <person name="Sykes S."/>
            <person name="Wortman J."/>
            <person name="Nusbaum C."/>
            <person name="Birren B."/>
        </authorList>
    </citation>
    <scope>NUCLEOTIDE SEQUENCE [LARGE SCALE GENOMIC DNA]</scope>
    <source>
        <strain evidence="5">nilgiri</strain>
    </source>
</reference>
<dbReference type="PANTHER" id="PTHR36193:SF23">
    <property type="entry name" value="PHISTB DOMAIN-CONTAINING RESA-LIKE PROTEIN 1"/>
    <property type="match status" value="1"/>
</dbReference>
<dbReference type="AlphaFoldDB" id="A0A0D9QRQ5"/>
<gene>
    <name evidence="4" type="ORF">AK88_01977</name>
</gene>
<organism evidence="4 5">
    <name type="scientific">Plasmodium fragile</name>
    <dbReference type="NCBI Taxonomy" id="5857"/>
    <lineage>
        <taxon>Eukaryota</taxon>
        <taxon>Sar</taxon>
        <taxon>Alveolata</taxon>
        <taxon>Apicomplexa</taxon>
        <taxon>Aconoidasida</taxon>
        <taxon>Haemosporida</taxon>
        <taxon>Plasmodiidae</taxon>
        <taxon>Plasmodium</taxon>
        <taxon>Plasmodium (Plasmodium)</taxon>
    </lineage>
</organism>
<feature type="domain" description="Plasmodium RESA N-terminal" evidence="3">
    <location>
        <begin position="391"/>
        <end position="509"/>
    </location>
</feature>
<dbReference type="RefSeq" id="XP_012335035.1">
    <property type="nucleotide sequence ID" value="XM_012479612.1"/>
</dbReference>
<dbReference type="Gene3D" id="6.10.280.180">
    <property type="entry name" value="Plasmodium RESA, N-terminal helical domain"/>
    <property type="match status" value="1"/>
</dbReference>
<evidence type="ECO:0000256" key="1">
    <source>
        <dbReference type="SAM" id="MobiDB-lite"/>
    </source>
</evidence>
<proteinExistence type="predicted"/>
<dbReference type="Pfam" id="PF09687">
    <property type="entry name" value="PRESAN"/>
    <property type="match status" value="1"/>
</dbReference>
<evidence type="ECO:0000256" key="2">
    <source>
        <dbReference type="SAM" id="Phobius"/>
    </source>
</evidence>
<keyword evidence="2" id="KW-0812">Transmembrane</keyword>
<feature type="compositionally biased region" description="Basic and acidic residues" evidence="1">
    <location>
        <begin position="106"/>
        <end position="128"/>
    </location>
</feature>
<feature type="transmembrane region" description="Helical" evidence="2">
    <location>
        <begin position="227"/>
        <end position="248"/>
    </location>
</feature>
<dbReference type="VEuPathDB" id="PlasmoDB:AK88_01977"/>
<keyword evidence="2" id="KW-1133">Transmembrane helix</keyword>
<dbReference type="GeneID" id="24267291"/>
<feature type="compositionally biased region" description="Polar residues" evidence="1">
    <location>
        <begin position="144"/>
        <end position="159"/>
    </location>
</feature>
<feature type="compositionally biased region" description="Polar residues" evidence="1">
    <location>
        <begin position="87"/>
        <end position="104"/>
    </location>
</feature>
<evidence type="ECO:0000259" key="3">
    <source>
        <dbReference type="Pfam" id="PF09687"/>
    </source>
</evidence>
<accession>A0A0D9QRQ5</accession>
<protein>
    <recommendedName>
        <fullName evidence="3">Plasmodium RESA N-terminal domain-containing protein</fullName>
    </recommendedName>
</protein>
<dbReference type="InterPro" id="IPR019111">
    <property type="entry name" value="PRESA_N"/>
</dbReference>
<evidence type="ECO:0000313" key="5">
    <source>
        <dbReference type="Proteomes" id="UP000054561"/>
    </source>
</evidence>
<feature type="compositionally biased region" description="Low complexity" evidence="1">
    <location>
        <begin position="132"/>
        <end position="143"/>
    </location>
</feature>
<keyword evidence="5" id="KW-1185">Reference proteome</keyword>
<dbReference type="OrthoDB" id="388439at2759"/>
<dbReference type="Proteomes" id="UP000054561">
    <property type="component" value="Unassembled WGS sequence"/>
</dbReference>
<evidence type="ECO:0000313" key="4">
    <source>
        <dbReference type="EMBL" id="KJP88361.1"/>
    </source>
</evidence>
<dbReference type="EMBL" id="KQ001662">
    <property type="protein sequence ID" value="KJP88361.1"/>
    <property type="molecule type" value="Genomic_DNA"/>
</dbReference>
<dbReference type="PANTHER" id="PTHR36193">
    <property type="entry name" value="PHISTB DOMAIN-CONTAINING RESA-LIKE PROTEIN 1"/>
    <property type="match status" value="1"/>
</dbReference>
<dbReference type="InterPro" id="IPR044885">
    <property type="entry name" value="PRESA_N_sf"/>
</dbReference>
<name>A0A0D9QRQ5_PLAFR</name>
<sequence>MVFSCAKLSIFSCILHSRQCFHDVTELGTSWKNTAEQNDTLGVRISRLLTVELDMQAPPPHNTLLLSPGKGQDKKLASKQKPGKSGKPTTNVASEGSLPQSPQNKVKTEKKEKKTKGTDVKSRTDKQTPEQSISPGSPSGHSSAETTAPSEQSGSSDAQVASEALSAPSQKEEQCEKVKKKPRGLGSSLAHALRWNKGGGGSSLHWPFLVSVQVALFYGCIKGLTPWIIGSAVPLVVTIGLMLLYVLIRSYNRRDKGKSAELEEATEPSEQVKEKKRYCVNRYLNHKKLCKYMDEAYEMDNDDYTQHEKRNKKKKFKWPRKVCTMQKMVNKYAKEISKGHKSEFRYDKQDHIDDTGKMDELLFGGFHKLQEYETHKTSAFLYEMTCLDERLSDSEINSKLNEMEEVPEKWELLSLYWQSYRNEEQKYLLQKLVNPRNNQPIETVQKYSTTWKKCAKVVRNNFTKQHEHVNEVFYTLMAKDKLSREDFKRILNDFRASWKQVTLKTANECMAILKTPPVSEAKFSRYEGSGYIAEGERYIIIGFFI</sequence>